<evidence type="ECO:0000313" key="3">
    <source>
        <dbReference type="Proteomes" id="UP000198948"/>
    </source>
</evidence>
<gene>
    <name evidence="2" type="ORF">SAMN04488559_102292</name>
</gene>
<dbReference type="OrthoDB" id="2178528at2"/>
<dbReference type="RefSeq" id="WP_092650261.1">
    <property type="nucleotide sequence ID" value="NZ_FOHA01000002.1"/>
</dbReference>
<dbReference type="Proteomes" id="UP000198948">
    <property type="component" value="Unassembled WGS sequence"/>
</dbReference>
<proteinExistence type="predicted"/>
<keyword evidence="3" id="KW-1185">Reference proteome</keyword>
<name>A0A1H9QW67_9LACT</name>
<accession>A0A1H9QW67</accession>
<sequence>MMEFFKYLGPVVITMFGTIFVAHRNIQNNNISNSRIKWLTELKNEFSEYNKVLSEIKEVMNENVENNVEYLKVLRKELEKHRVIISMRFKANDIQIYGVEKTIEEYFEKFFSDKCSIQEPDDCEAYMFSYMNAINRYIISQVNIDTTDKMFGEIVINSSTINVIIEVLEQFQLCVAKLEWIKIKKESNFIIFSKKKYSTTKTIEILNANIYEVIGNYLYEQNLEEDDEKENNENPEIERILKEKESVEGKLIGVVKYLDKKYGRLPTSITTSSNKRYIYSMIEPIHPSGKQFFKKREIIKLKSSEKIYLEANFSLDYVDWVARRIARVTDEYNKSLKKE</sequence>
<dbReference type="EMBL" id="FOHA01000002">
    <property type="protein sequence ID" value="SER64079.1"/>
    <property type="molecule type" value="Genomic_DNA"/>
</dbReference>
<keyword evidence="1" id="KW-0175">Coiled coil</keyword>
<protein>
    <submittedName>
        <fullName evidence="2">Uncharacterized protein</fullName>
    </submittedName>
</protein>
<evidence type="ECO:0000313" key="2">
    <source>
        <dbReference type="EMBL" id="SER64079.1"/>
    </source>
</evidence>
<feature type="coiled-coil region" evidence="1">
    <location>
        <begin position="39"/>
        <end position="81"/>
    </location>
</feature>
<reference evidence="2 3" key="1">
    <citation type="submission" date="2016-10" db="EMBL/GenBank/DDBJ databases">
        <authorList>
            <person name="de Groot N.N."/>
        </authorList>
    </citation>
    <scope>NUCLEOTIDE SEQUENCE [LARGE SCALE GENOMIC DNA]</scope>
    <source>
        <strain evidence="2 3">DSM 13760</strain>
    </source>
</reference>
<dbReference type="AlphaFoldDB" id="A0A1H9QW67"/>
<organism evidence="2 3">
    <name type="scientific">Isobaculum melis</name>
    <dbReference type="NCBI Taxonomy" id="142588"/>
    <lineage>
        <taxon>Bacteria</taxon>
        <taxon>Bacillati</taxon>
        <taxon>Bacillota</taxon>
        <taxon>Bacilli</taxon>
        <taxon>Lactobacillales</taxon>
        <taxon>Carnobacteriaceae</taxon>
        <taxon>Isobaculum</taxon>
    </lineage>
</organism>
<evidence type="ECO:0000256" key="1">
    <source>
        <dbReference type="SAM" id="Coils"/>
    </source>
</evidence>